<keyword evidence="2" id="KW-0472">Membrane</keyword>
<feature type="region of interest" description="Disordered" evidence="1">
    <location>
        <begin position="373"/>
        <end position="485"/>
    </location>
</feature>
<keyword evidence="2" id="KW-0812">Transmembrane</keyword>
<evidence type="ECO:0000313" key="4">
    <source>
        <dbReference type="Proteomes" id="UP001205105"/>
    </source>
</evidence>
<dbReference type="EMBL" id="JADXDR010000069">
    <property type="protein sequence ID" value="KAI7840930.1"/>
    <property type="molecule type" value="Genomic_DNA"/>
</dbReference>
<feature type="compositionally biased region" description="Basic residues" evidence="1">
    <location>
        <begin position="271"/>
        <end position="281"/>
    </location>
</feature>
<feature type="transmembrane region" description="Helical" evidence="2">
    <location>
        <begin position="239"/>
        <end position="260"/>
    </location>
</feature>
<organism evidence="3 4">
    <name type="scientific">Chlorella ohadii</name>
    <dbReference type="NCBI Taxonomy" id="2649997"/>
    <lineage>
        <taxon>Eukaryota</taxon>
        <taxon>Viridiplantae</taxon>
        <taxon>Chlorophyta</taxon>
        <taxon>core chlorophytes</taxon>
        <taxon>Trebouxiophyceae</taxon>
        <taxon>Chlorellales</taxon>
        <taxon>Chlorellaceae</taxon>
        <taxon>Chlorella clade</taxon>
        <taxon>Chlorella</taxon>
    </lineage>
</organism>
<evidence type="ECO:0000256" key="1">
    <source>
        <dbReference type="SAM" id="MobiDB-lite"/>
    </source>
</evidence>
<accession>A0AAD5DS28</accession>
<feature type="compositionally biased region" description="Low complexity" evidence="1">
    <location>
        <begin position="294"/>
        <end position="324"/>
    </location>
</feature>
<dbReference type="AlphaFoldDB" id="A0AAD5DS28"/>
<feature type="compositionally biased region" description="Low complexity" evidence="1">
    <location>
        <begin position="376"/>
        <end position="403"/>
    </location>
</feature>
<feature type="compositionally biased region" description="Low complexity" evidence="1">
    <location>
        <begin position="336"/>
        <end position="354"/>
    </location>
</feature>
<keyword evidence="2" id="KW-1133">Transmembrane helix</keyword>
<protein>
    <submittedName>
        <fullName evidence="3">Uncharacterized protein</fullName>
    </submittedName>
</protein>
<name>A0AAD5DS28_9CHLO</name>
<comment type="caution">
    <text evidence="3">The sequence shown here is derived from an EMBL/GenBank/DDBJ whole genome shotgun (WGS) entry which is preliminary data.</text>
</comment>
<feature type="compositionally biased region" description="Low complexity" evidence="1">
    <location>
        <begin position="429"/>
        <end position="460"/>
    </location>
</feature>
<evidence type="ECO:0000256" key="2">
    <source>
        <dbReference type="SAM" id="Phobius"/>
    </source>
</evidence>
<reference evidence="3" key="1">
    <citation type="submission" date="2020-11" db="EMBL/GenBank/DDBJ databases">
        <title>Chlorella ohadii genome sequencing and assembly.</title>
        <authorList>
            <person name="Murik O."/>
            <person name="Treves H."/>
            <person name="Kedem I."/>
            <person name="Shotland Y."/>
            <person name="Kaplan A."/>
        </authorList>
    </citation>
    <scope>NUCLEOTIDE SEQUENCE</scope>
    <source>
        <strain evidence="3">1</strain>
    </source>
</reference>
<sequence length="525" mass="56690">MSQAHSLLSPLPPPFCRTPFILADSVAEVSLGLKLWAAHLPPLEPPRGFHVQFTVVHNESEHWSTDWLCLWPETFASCTIGSTCSQSNVLPLWQMLSGQRPGFVQHDELLFRIRVLPLAISPPDGVQQGPTGGLCSVPSVGPLGPQPRLLSGPVLNWGYDVAHERLWQSRGFPSQRLPGASAVAVDKQLQTARQRRLVAAPWVEGVLKWLVQEYSEAAVASWLYASELPAAARALQETAFLVAAALLTLMCVVVPLAPVVQRAYMRRRARQRNLQHMRHLARQGQTEAQHEQQRQPQAAELQQTKAVPAAGKGPRAAGKRAVQQACSAVQQRQQAQQAPSGQLQQAAGQQHAQQRGSSMVARFGSLLGRLLPSRTQQQQRQQRLQQPAKASSSPSRAEAASAPTLSPKTPPQKRQLRRRPPASPSEVGQQQQQQVKQQLQPKQPKQTAKGQAKAKQQGSPSRPPSPALANAAAAAQPKAPSAGNAGVRPCWCPAATCASAGMCSIVGLRCDILMTALCAVLIATA</sequence>
<proteinExistence type="predicted"/>
<dbReference type="Proteomes" id="UP001205105">
    <property type="component" value="Unassembled WGS sequence"/>
</dbReference>
<feature type="region of interest" description="Disordered" evidence="1">
    <location>
        <begin position="271"/>
        <end position="324"/>
    </location>
</feature>
<feature type="compositionally biased region" description="Low complexity" evidence="1">
    <location>
        <begin position="467"/>
        <end position="482"/>
    </location>
</feature>
<feature type="region of interest" description="Disordered" evidence="1">
    <location>
        <begin position="336"/>
        <end position="357"/>
    </location>
</feature>
<keyword evidence="4" id="KW-1185">Reference proteome</keyword>
<gene>
    <name evidence="3" type="ORF">COHA_005361</name>
</gene>
<evidence type="ECO:0000313" key="3">
    <source>
        <dbReference type="EMBL" id="KAI7840930.1"/>
    </source>
</evidence>